<evidence type="ECO:0000259" key="2">
    <source>
        <dbReference type="SMART" id="SM01233"/>
    </source>
</evidence>
<feature type="compositionally biased region" description="Polar residues" evidence="1">
    <location>
        <begin position="104"/>
        <end position="113"/>
    </location>
</feature>
<dbReference type="InterPro" id="IPR006861">
    <property type="entry name" value="HABP4_PAIRBP1-bd"/>
</dbReference>
<protein>
    <recommendedName>
        <fullName evidence="2">Hyaluronan/mRNA-binding protein domain-containing protein</fullName>
    </recommendedName>
</protein>
<sequence>MDSLTNNRFGLLSLDDDGNALVLPTKMAAATPKKKRVPRAAENNPKKLGKENKSGALNRNNAFPKMAYSGAKPNASKMASAKKPRVASVDVGNNVAGDNNNNNWPDYNSQPSKRQAKEREAKATSARYRKKEKLAGGKREFDRQSGSNKTGVKAVDKREGGGPRNWGSVKQGIDEAKAGVVDKEDSGNEEIIAEPPADDPKLMSLDEWLALKEQRPKPNYNLRKAGEGENNADWKKMTVLAKKNPLNAGIELEYDPSMYPQRVGRLQRITDIKFNFKDGRQAGYRK</sequence>
<feature type="compositionally biased region" description="Basic and acidic residues" evidence="1">
    <location>
        <begin position="44"/>
        <end position="53"/>
    </location>
</feature>
<reference evidence="3" key="1">
    <citation type="journal article" date="2021" name="Mol. Ecol. Resour.">
        <title>Phylogenomic analyses of the genus Drosophila reveals genomic signals of climate adaptation.</title>
        <authorList>
            <person name="Li F."/>
            <person name="Rane R.V."/>
            <person name="Luria V."/>
            <person name="Xiong Z."/>
            <person name="Chen J."/>
            <person name="Li Z."/>
            <person name="Catullo R.A."/>
            <person name="Griffin P.C."/>
            <person name="Schiffer M."/>
            <person name="Pearce S."/>
            <person name="Lee S.F."/>
            <person name="McElroy K."/>
            <person name="Stocker A."/>
            <person name="Shirriffs J."/>
            <person name="Cockerell F."/>
            <person name="Coppin C."/>
            <person name="Sgro C.M."/>
            <person name="Karger A."/>
            <person name="Cain J.W."/>
            <person name="Weber J.A."/>
            <person name="Santpere G."/>
            <person name="Kirschner M.W."/>
            <person name="Hoffmann A.A."/>
            <person name="Oakeshott J.G."/>
            <person name="Zhang G."/>
        </authorList>
    </citation>
    <scope>NUCLEOTIDE SEQUENCE</scope>
    <source>
        <strain evidence="3">BGI-SZ-2011g</strain>
    </source>
</reference>
<evidence type="ECO:0000313" key="4">
    <source>
        <dbReference type="Proteomes" id="UP001200034"/>
    </source>
</evidence>
<dbReference type="PANTHER" id="PTHR12299:SF17">
    <property type="entry name" value="AT19571P-RELATED"/>
    <property type="match status" value="1"/>
</dbReference>
<evidence type="ECO:0000313" key="3">
    <source>
        <dbReference type="EMBL" id="KAH8386663.1"/>
    </source>
</evidence>
<accession>A0AAD4KAG7</accession>
<dbReference type="GO" id="GO:0005737">
    <property type="term" value="C:cytoplasm"/>
    <property type="evidence" value="ECO:0007669"/>
    <property type="project" value="TreeGrafter"/>
</dbReference>
<dbReference type="Proteomes" id="UP001200034">
    <property type="component" value="Unassembled WGS sequence"/>
</dbReference>
<organism evidence="3 4">
    <name type="scientific">Drosophila rubida</name>
    <dbReference type="NCBI Taxonomy" id="30044"/>
    <lineage>
        <taxon>Eukaryota</taxon>
        <taxon>Metazoa</taxon>
        <taxon>Ecdysozoa</taxon>
        <taxon>Arthropoda</taxon>
        <taxon>Hexapoda</taxon>
        <taxon>Insecta</taxon>
        <taxon>Pterygota</taxon>
        <taxon>Neoptera</taxon>
        <taxon>Endopterygota</taxon>
        <taxon>Diptera</taxon>
        <taxon>Brachycera</taxon>
        <taxon>Muscomorpha</taxon>
        <taxon>Ephydroidea</taxon>
        <taxon>Drosophilidae</taxon>
        <taxon>Drosophila</taxon>
    </lineage>
</organism>
<dbReference type="SMART" id="SM01233">
    <property type="entry name" value="HABP4_PAI-RBP1"/>
    <property type="match status" value="1"/>
</dbReference>
<feature type="compositionally biased region" description="Basic and acidic residues" evidence="1">
    <location>
        <begin position="133"/>
        <end position="143"/>
    </location>
</feature>
<dbReference type="Pfam" id="PF04774">
    <property type="entry name" value="HABP4_PAI-RBP1"/>
    <property type="match status" value="1"/>
</dbReference>
<dbReference type="InterPro" id="IPR039764">
    <property type="entry name" value="HABP4/SERBP1-like"/>
</dbReference>
<feature type="region of interest" description="Disordered" evidence="1">
    <location>
        <begin position="27"/>
        <end position="169"/>
    </location>
</feature>
<dbReference type="EMBL" id="JAJJHW010000095">
    <property type="protein sequence ID" value="KAH8386663.1"/>
    <property type="molecule type" value="Genomic_DNA"/>
</dbReference>
<gene>
    <name evidence="3" type="ORF">KR093_001831</name>
</gene>
<dbReference type="AlphaFoldDB" id="A0AAD4KAG7"/>
<feature type="compositionally biased region" description="Low complexity" evidence="1">
    <location>
        <begin position="89"/>
        <end position="103"/>
    </location>
</feature>
<proteinExistence type="predicted"/>
<name>A0AAD4KAG7_9MUSC</name>
<comment type="caution">
    <text evidence="3">The sequence shown here is derived from an EMBL/GenBank/DDBJ whole genome shotgun (WGS) entry which is preliminary data.</text>
</comment>
<dbReference type="PANTHER" id="PTHR12299">
    <property type="entry name" value="HYALURONIC ACID-BINDING PROTEIN 4"/>
    <property type="match status" value="1"/>
</dbReference>
<dbReference type="GO" id="GO:0003723">
    <property type="term" value="F:RNA binding"/>
    <property type="evidence" value="ECO:0007669"/>
    <property type="project" value="InterPro"/>
</dbReference>
<dbReference type="GO" id="GO:0005634">
    <property type="term" value="C:nucleus"/>
    <property type="evidence" value="ECO:0007669"/>
    <property type="project" value="TreeGrafter"/>
</dbReference>
<feature type="non-terminal residue" evidence="3">
    <location>
        <position position="286"/>
    </location>
</feature>
<evidence type="ECO:0000256" key="1">
    <source>
        <dbReference type="SAM" id="MobiDB-lite"/>
    </source>
</evidence>
<keyword evidence="4" id="KW-1185">Reference proteome</keyword>
<feature type="domain" description="Hyaluronan/mRNA-binding protein" evidence="2">
    <location>
        <begin position="137"/>
        <end position="228"/>
    </location>
</feature>